<dbReference type="PANTHER" id="PTHR11060:SF0">
    <property type="entry name" value="PROTEIN MEMO1"/>
    <property type="match status" value="1"/>
</dbReference>
<evidence type="ECO:0000259" key="2">
    <source>
        <dbReference type="PROSITE" id="PS51112"/>
    </source>
</evidence>
<name>A0A2R8AXE8_9RHOB</name>
<dbReference type="Gene3D" id="3.30.700.20">
    <property type="entry name" value="Hypothetical protein ph0010, domain 1"/>
    <property type="match status" value="1"/>
</dbReference>
<dbReference type="InterPro" id="IPR027485">
    <property type="entry name" value="AMMECR1_N"/>
</dbReference>
<evidence type="ECO:0000313" key="4">
    <source>
        <dbReference type="Proteomes" id="UP000244904"/>
    </source>
</evidence>
<evidence type="ECO:0000256" key="1">
    <source>
        <dbReference type="ARBA" id="ARBA00006315"/>
    </source>
</evidence>
<dbReference type="SUPFAM" id="SSF143447">
    <property type="entry name" value="AMMECR1-like"/>
    <property type="match status" value="1"/>
</dbReference>
<dbReference type="Gene3D" id="3.40.830.10">
    <property type="entry name" value="LigB-like"/>
    <property type="match status" value="1"/>
</dbReference>
<dbReference type="InterPro" id="IPR002737">
    <property type="entry name" value="MEMO1_fam"/>
</dbReference>
<dbReference type="PANTHER" id="PTHR11060">
    <property type="entry name" value="PROTEIN MEMO1"/>
    <property type="match status" value="1"/>
</dbReference>
<dbReference type="AlphaFoldDB" id="A0A2R8AXE8"/>
<protein>
    <recommendedName>
        <fullName evidence="2">AMMECR1 domain-containing protein</fullName>
    </recommendedName>
</protein>
<sequence>MAQRKSEVAGTFFPGDKDGLAKSVDDLLTHSGALRSYLPAAPIAVISPHAGYQFSGALTAASWNMTARCRPDRIAILSPSHRVAFRGIAVPQDHRAVSLPGMRVRLDTIGAERLCQDGHAVAYEAAFAREHGIDTQLPFADVLHPSVRVLPLVIGDAAPHQVAAMIDAVAAMEGETLFVLSSDLSHFLTQDQALAKDRATCGKIELGMWDKLTGEDACGCRAIAGFLASRAGAGARVLRMARTTSFAATQDASRVVGYGSWGLFPAAADVLPGDLRHVLTDVARKALKSRLTRGTMPEVRVDSFAVPLRTVMASFVTLELDGRLRGCIGSMQAHRALVQDVIINAVKAGFEDPRFAPITAAELGRVVIKVSVLTRPAPLQFENEAGLLAQMVPGETGLILQDGARRGTFLPSVWSSLQTPKAFLAQLKRKAGLPEDHWSDTVKAFAYRAEYFGEVEGAPA</sequence>
<dbReference type="Pfam" id="PF01871">
    <property type="entry name" value="AMMECR1"/>
    <property type="match status" value="1"/>
</dbReference>
<dbReference type="CDD" id="cd07361">
    <property type="entry name" value="MEMO_like"/>
    <property type="match status" value="1"/>
</dbReference>
<reference evidence="4" key="1">
    <citation type="submission" date="2018-03" db="EMBL/GenBank/DDBJ databases">
        <authorList>
            <person name="Rodrigo-Torres L."/>
            <person name="Arahal R. D."/>
            <person name="Lucena T."/>
        </authorList>
    </citation>
    <scope>NUCLEOTIDE SEQUENCE [LARGE SCALE GENOMIC DNA]</scope>
    <source>
        <strain evidence="4">CECT 8871</strain>
    </source>
</reference>
<dbReference type="NCBIfam" id="TIGR00296">
    <property type="entry name" value="TIGR00296 family protein"/>
    <property type="match status" value="1"/>
</dbReference>
<organism evidence="3 4">
    <name type="scientific">Pseudoprimorskyibacter insulae</name>
    <dbReference type="NCBI Taxonomy" id="1695997"/>
    <lineage>
        <taxon>Bacteria</taxon>
        <taxon>Pseudomonadati</taxon>
        <taxon>Pseudomonadota</taxon>
        <taxon>Alphaproteobacteria</taxon>
        <taxon>Rhodobacterales</taxon>
        <taxon>Paracoccaceae</taxon>
        <taxon>Pseudoprimorskyibacter</taxon>
    </lineage>
</organism>
<comment type="similarity">
    <text evidence="1">Belongs to the MEMO1 family.</text>
</comment>
<dbReference type="Proteomes" id="UP000244904">
    <property type="component" value="Unassembled WGS sequence"/>
</dbReference>
<dbReference type="InterPro" id="IPR023473">
    <property type="entry name" value="AMMECR1"/>
</dbReference>
<dbReference type="EMBL" id="OMOJ01000005">
    <property type="protein sequence ID" value="SPF80702.1"/>
    <property type="molecule type" value="Genomic_DNA"/>
</dbReference>
<dbReference type="InterPro" id="IPR002733">
    <property type="entry name" value="AMMECR1_domain"/>
</dbReference>
<dbReference type="Gene3D" id="3.30.1490.150">
    <property type="entry name" value="Hypothetical protein ph0010, domain 2"/>
    <property type="match status" value="1"/>
</dbReference>
<dbReference type="NCBIfam" id="TIGR04336">
    <property type="entry name" value="AmmeMemoSam_B"/>
    <property type="match status" value="1"/>
</dbReference>
<dbReference type="Pfam" id="PF01875">
    <property type="entry name" value="Memo"/>
    <property type="match status" value="1"/>
</dbReference>
<dbReference type="PROSITE" id="PS51112">
    <property type="entry name" value="AMMECR1"/>
    <property type="match status" value="1"/>
</dbReference>
<dbReference type="NCBIfam" id="TIGR04335">
    <property type="entry name" value="AmmeMemoSam_A"/>
    <property type="match status" value="1"/>
</dbReference>
<evidence type="ECO:0000313" key="3">
    <source>
        <dbReference type="EMBL" id="SPF80702.1"/>
    </source>
</evidence>
<gene>
    <name evidence="3" type="ORF">PRI8871_02513</name>
</gene>
<keyword evidence="4" id="KW-1185">Reference proteome</keyword>
<dbReference type="InterPro" id="IPR027623">
    <property type="entry name" value="AmmeMemoSam_A"/>
</dbReference>
<dbReference type="InterPro" id="IPR036071">
    <property type="entry name" value="AMMECR1_dom_sf"/>
</dbReference>
<proteinExistence type="inferred from homology"/>
<accession>A0A2R8AXE8</accession>
<feature type="domain" description="AMMECR1" evidence="2">
    <location>
        <begin position="274"/>
        <end position="460"/>
    </location>
</feature>